<dbReference type="Gene3D" id="3.60.40.10">
    <property type="entry name" value="PPM-type phosphatase domain"/>
    <property type="match status" value="1"/>
</dbReference>
<dbReference type="SMART" id="SM00331">
    <property type="entry name" value="PP2C_SIG"/>
    <property type="match status" value="1"/>
</dbReference>
<dbReference type="HOGENOM" id="CLU_034545_0_0_11"/>
<dbReference type="SMART" id="SM00332">
    <property type="entry name" value="PP2Cc"/>
    <property type="match status" value="1"/>
</dbReference>
<accession>S2WJ32</accession>
<protein>
    <recommendedName>
        <fullName evidence="1">PPM-type phosphatase domain-containing protein</fullName>
    </recommendedName>
</protein>
<dbReference type="Pfam" id="PF13672">
    <property type="entry name" value="PP2C_2"/>
    <property type="match status" value="1"/>
</dbReference>
<dbReference type="AlphaFoldDB" id="S2WJ32"/>
<evidence type="ECO:0000259" key="1">
    <source>
        <dbReference type="PROSITE" id="PS51746"/>
    </source>
</evidence>
<dbReference type="EMBL" id="AGZR01000008">
    <property type="protein sequence ID" value="EPD32647.1"/>
    <property type="molecule type" value="Genomic_DNA"/>
</dbReference>
<gene>
    <name evidence="2" type="ORF">HMPREF9306_01346</name>
</gene>
<dbReference type="RefSeq" id="WP_016456174.1">
    <property type="nucleotide sequence ID" value="NZ_KE150269.1"/>
</dbReference>
<evidence type="ECO:0000313" key="3">
    <source>
        <dbReference type="Proteomes" id="UP000014417"/>
    </source>
</evidence>
<dbReference type="STRING" id="883161.HMPREF9306_01346"/>
<sequence>MNQVDPKALQLHTFGRSEIGPVRRDNQDSGFFSSKSAFIADGVGGCSAGDVASSTICSLMAEYTNALEKINMRTLRAALTKANRELSEIAFKNPDYRGMATTFSGLFYNGTALFAVHIGDSRIYRLRGERLEQITRDDTWVQMLIEQGMLTEEEIATHPMRNMLLHSISGAPQDASLAAIAPISCKVGDRWLIATDGLSSYLTYSEILNAVRAKNAPQDCVDELMDKALSKTRDNVTVIVADVEDNIDSPQNGTLIGSAANQVTWPAWEIRA</sequence>
<feature type="domain" description="PPM-type phosphatase" evidence="1">
    <location>
        <begin position="13"/>
        <end position="243"/>
    </location>
</feature>
<comment type="caution">
    <text evidence="2">The sequence shown here is derived from an EMBL/GenBank/DDBJ whole genome shotgun (WGS) entry which is preliminary data.</text>
</comment>
<keyword evidence="3" id="KW-1185">Reference proteome</keyword>
<name>S2WJ32_9ACTN</name>
<dbReference type="Proteomes" id="UP000014417">
    <property type="component" value="Unassembled WGS sequence"/>
</dbReference>
<reference evidence="2 3" key="1">
    <citation type="submission" date="2013-04" db="EMBL/GenBank/DDBJ databases">
        <title>The Genome Sequence of Propionimicrobium lymphophilum ACS-093-V-SCH5.</title>
        <authorList>
            <consortium name="The Broad Institute Genomics Platform"/>
            <person name="Earl A."/>
            <person name="Ward D."/>
            <person name="Feldgarden M."/>
            <person name="Gevers D."/>
            <person name="Saerens B."/>
            <person name="Vaneechoutte M."/>
            <person name="Walker B."/>
            <person name="Young S."/>
            <person name="Zeng Q."/>
            <person name="Gargeya S."/>
            <person name="Fitzgerald M."/>
            <person name="Haas B."/>
            <person name="Abouelleil A."/>
            <person name="Allen A.W."/>
            <person name="Alvarado L."/>
            <person name="Arachchi H.M."/>
            <person name="Berlin A.M."/>
            <person name="Chapman S.B."/>
            <person name="Gainer-Dewar J."/>
            <person name="Goldberg J."/>
            <person name="Griggs A."/>
            <person name="Gujja S."/>
            <person name="Hansen M."/>
            <person name="Howarth C."/>
            <person name="Imamovic A."/>
            <person name="Ireland A."/>
            <person name="Larimer J."/>
            <person name="McCowan C."/>
            <person name="Murphy C."/>
            <person name="Pearson M."/>
            <person name="Poon T.W."/>
            <person name="Priest M."/>
            <person name="Roberts A."/>
            <person name="Saif S."/>
            <person name="Shea T."/>
            <person name="Sisk P."/>
            <person name="Sykes S."/>
            <person name="Wortman J."/>
            <person name="Nusbaum C."/>
            <person name="Birren B."/>
        </authorList>
    </citation>
    <scope>NUCLEOTIDE SEQUENCE [LARGE SCALE GENOMIC DNA]</scope>
    <source>
        <strain evidence="2 3">ACS-093-V-SCH5</strain>
    </source>
</reference>
<dbReference type="InterPro" id="IPR001932">
    <property type="entry name" value="PPM-type_phosphatase-like_dom"/>
</dbReference>
<dbReference type="PROSITE" id="PS51746">
    <property type="entry name" value="PPM_2"/>
    <property type="match status" value="1"/>
</dbReference>
<dbReference type="SUPFAM" id="SSF81606">
    <property type="entry name" value="PP2C-like"/>
    <property type="match status" value="1"/>
</dbReference>
<evidence type="ECO:0000313" key="2">
    <source>
        <dbReference type="EMBL" id="EPD32647.1"/>
    </source>
</evidence>
<proteinExistence type="predicted"/>
<dbReference type="CDD" id="cd00143">
    <property type="entry name" value="PP2Cc"/>
    <property type="match status" value="1"/>
</dbReference>
<dbReference type="InterPro" id="IPR036457">
    <property type="entry name" value="PPM-type-like_dom_sf"/>
</dbReference>
<organism evidence="2 3">
    <name type="scientific">Propionimicrobium lymphophilum ACS-093-V-SCH5</name>
    <dbReference type="NCBI Taxonomy" id="883161"/>
    <lineage>
        <taxon>Bacteria</taxon>
        <taxon>Bacillati</taxon>
        <taxon>Actinomycetota</taxon>
        <taxon>Actinomycetes</taxon>
        <taxon>Propionibacteriales</taxon>
        <taxon>Propionibacteriaceae</taxon>
        <taxon>Propionimicrobium</taxon>
    </lineage>
</organism>